<comment type="caution">
    <text evidence="1">The sequence shown here is derived from an EMBL/GenBank/DDBJ whole genome shotgun (WGS) entry which is preliminary data.</text>
</comment>
<dbReference type="eggNOG" id="COG3183">
    <property type="taxonomic scope" value="Bacteria"/>
</dbReference>
<dbReference type="AlphaFoldDB" id="A8RRU6"/>
<name>A8RRU6_ENTBW</name>
<protein>
    <submittedName>
        <fullName evidence="1">Uncharacterized protein</fullName>
    </submittedName>
</protein>
<evidence type="ECO:0000313" key="1">
    <source>
        <dbReference type="EMBL" id="EDP16335.1"/>
    </source>
</evidence>
<organism evidence="1 2">
    <name type="scientific">Enterocloster bolteae (strain ATCC BAA-613 / DSM 15670 / CCUG 46953 / JCM 12243 / WAL 16351)</name>
    <name type="common">Clostridium bolteae</name>
    <dbReference type="NCBI Taxonomy" id="411902"/>
    <lineage>
        <taxon>Bacteria</taxon>
        <taxon>Bacillati</taxon>
        <taxon>Bacillota</taxon>
        <taxon>Clostridia</taxon>
        <taxon>Lachnospirales</taxon>
        <taxon>Lachnospiraceae</taxon>
        <taxon>Enterocloster</taxon>
    </lineage>
</organism>
<proteinExistence type="predicted"/>
<dbReference type="HOGENOM" id="CLU_1233312_0_0_9"/>
<dbReference type="Proteomes" id="UP000005396">
    <property type="component" value="Unassembled WGS sequence"/>
</dbReference>
<evidence type="ECO:0000313" key="2">
    <source>
        <dbReference type="Proteomes" id="UP000005396"/>
    </source>
</evidence>
<dbReference type="PaxDb" id="411902-CLOBOL_03099"/>
<gene>
    <name evidence="1" type="ORF">CLOBOL_03099</name>
</gene>
<sequence>MRMRILFCKISAMKFYKGVIPGKDEAFNGGSFVKEHGEGNEQYNFAPVISEDGQAYCLGFVETKSSSKGKHNELHIENIQGCDLLKDDQEVDDVLVIWCATTMLNETSIVGWYQNATVFRNYQSVELDNGDIQDYNILAKKEDCVLLPEGKRHNHIWDAPVSRKRTYGFGQSLVWYAQEEKAQPYIKKLSEQILNYDGENWIDKSAEE</sequence>
<reference evidence="1 2" key="1">
    <citation type="submission" date="2007-08" db="EMBL/GenBank/DDBJ databases">
        <authorList>
            <person name="Fulton L."/>
            <person name="Clifton S."/>
            <person name="Fulton B."/>
            <person name="Xu J."/>
            <person name="Minx P."/>
            <person name="Pepin K.H."/>
            <person name="Johnson M."/>
            <person name="Thiruvilangam P."/>
            <person name="Bhonagiri V."/>
            <person name="Nash W.E."/>
            <person name="Mardis E.R."/>
            <person name="Wilson R.K."/>
        </authorList>
    </citation>
    <scope>NUCLEOTIDE SEQUENCE [LARGE SCALE GENOMIC DNA]</scope>
    <source>
        <strain evidence="2">ATCC BAA-613 / DSM 15670 / CCUG 46953 / JCM 12243 / WAL 16351</strain>
    </source>
</reference>
<dbReference type="EMBL" id="ABCC02000029">
    <property type="protein sequence ID" value="EDP16335.1"/>
    <property type="molecule type" value="Genomic_DNA"/>
</dbReference>
<reference evidence="1 2" key="2">
    <citation type="submission" date="2007-09" db="EMBL/GenBank/DDBJ databases">
        <title>Draft genome sequence of Clostridium bolteae (ATCC BAA-613).</title>
        <authorList>
            <person name="Sudarsanam P."/>
            <person name="Ley R."/>
            <person name="Guruge J."/>
            <person name="Turnbaugh P.J."/>
            <person name="Mahowald M."/>
            <person name="Liep D."/>
            <person name="Gordon J."/>
        </authorList>
    </citation>
    <scope>NUCLEOTIDE SEQUENCE [LARGE SCALE GENOMIC DNA]</scope>
    <source>
        <strain evidence="2">ATCC BAA-613 / DSM 15670 / CCUG 46953 / JCM 12243 / WAL 16351</strain>
    </source>
</reference>
<accession>A8RRU6</accession>